<sequence>MAPSAIDPQGEQKRTVTSTRVRVNGITKTKATKPKMNKTAEDLIKPMEGLAVEKTVNSSTTETTNTKVESKDTDMNEVYNDVFSNLRGHFQKPDTVKADVAKSDITITAVENKLPKKKIIDQDEDVAYNMIKAHFRSMGSGGKKGGANKWSFLIQLSETITNITIIFTPIKASNTHITAKSITANMPEGVARPPRWCDSEKAFLTSISMHTVNGRYMRVDPRSAMRQMKIEGKKHRRGGVAFAQDPWPMRKYNIHRIRNQWRCIDMANKEAARLGVEKPAQQLQPQIERFIVPSGDSIASHDTSIEMPLEWQQEVEEMMAPLKRQWAEEDRVKASRYQAAVAAADQFLGADFWAQCQEDVDME</sequence>
<evidence type="ECO:0000313" key="3">
    <source>
        <dbReference type="Proteomes" id="UP000308671"/>
    </source>
</evidence>
<comment type="caution">
    <text evidence="2">The sequence shown here is derived from an EMBL/GenBank/DDBJ whole genome shotgun (WGS) entry which is preliminary data.</text>
</comment>
<evidence type="ECO:0000313" key="2">
    <source>
        <dbReference type="EMBL" id="THV52531.1"/>
    </source>
</evidence>
<feature type="region of interest" description="Disordered" evidence="1">
    <location>
        <begin position="51"/>
        <end position="71"/>
    </location>
</feature>
<accession>A0A4S8R5Z1</accession>
<protein>
    <submittedName>
        <fullName evidence="2">Uncharacterized protein</fullName>
    </submittedName>
</protein>
<dbReference type="Proteomes" id="UP000308671">
    <property type="component" value="Unassembled WGS sequence"/>
</dbReference>
<feature type="compositionally biased region" description="Low complexity" evidence="1">
    <location>
        <begin position="52"/>
        <end position="67"/>
    </location>
</feature>
<organism evidence="2 3">
    <name type="scientific">Botrytis galanthina</name>
    <dbReference type="NCBI Taxonomy" id="278940"/>
    <lineage>
        <taxon>Eukaryota</taxon>
        <taxon>Fungi</taxon>
        <taxon>Dikarya</taxon>
        <taxon>Ascomycota</taxon>
        <taxon>Pezizomycotina</taxon>
        <taxon>Leotiomycetes</taxon>
        <taxon>Helotiales</taxon>
        <taxon>Sclerotiniaceae</taxon>
        <taxon>Botrytis</taxon>
    </lineage>
</organism>
<dbReference type="EMBL" id="PQXL01000076">
    <property type="protein sequence ID" value="THV52531.1"/>
    <property type="molecule type" value="Genomic_DNA"/>
</dbReference>
<dbReference type="AlphaFoldDB" id="A0A4S8R5Z1"/>
<keyword evidence="3" id="KW-1185">Reference proteome</keyword>
<evidence type="ECO:0000256" key="1">
    <source>
        <dbReference type="SAM" id="MobiDB-lite"/>
    </source>
</evidence>
<gene>
    <name evidence="2" type="ORF">BGAL_0076g00160</name>
</gene>
<name>A0A4S8R5Z1_9HELO</name>
<reference evidence="2 3" key="1">
    <citation type="submission" date="2017-12" db="EMBL/GenBank/DDBJ databases">
        <title>Comparative genomics of Botrytis spp.</title>
        <authorList>
            <person name="Valero-Jimenez C.A."/>
            <person name="Tapia P."/>
            <person name="Veloso J."/>
            <person name="Silva-Moreno E."/>
            <person name="Staats M."/>
            <person name="Valdes J.H."/>
            <person name="Van Kan J.A.L."/>
        </authorList>
    </citation>
    <scope>NUCLEOTIDE SEQUENCE [LARGE SCALE GENOMIC DNA]</scope>
    <source>
        <strain evidence="2 3">MUCL435</strain>
    </source>
</reference>
<dbReference type="OrthoDB" id="3490961at2759"/>
<proteinExistence type="predicted"/>